<dbReference type="GO" id="GO:0003677">
    <property type="term" value="F:DNA binding"/>
    <property type="evidence" value="ECO:0007669"/>
    <property type="project" value="UniProtKB-KW"/>
</dbReference>
<evidence type="ECO:0000256" key="4">
    <source>
        <dbReference type="ARBA" id="ARBA00023163"/>
    </source>
</evidence>
<name>A0ABY0IP01_9RHOO</name>
<evidence type="ECO:0000313" key="7">
    <source>
        <dbReference type="Proteomes" id="UP000292136"/>
    </source>
</evidence>
<keyword evidence="4" id="KW-0804">Transcription</keyword>
<comment type="similarity">
    <text evidence="1">Belongs to the LysR transcriptional regulatory family.</text>
</comment>
<dbReference type="Pfam" id="PF03466">
    <property type="entry name" value="LysR_substrate"/>
    <property type="match status" value="1"/>
</dbReference>
<feature type="domain" description="HTH lysR-type" evidence="5">
    <location>
        <begin position="1"/>
        <end position="59"/>
    </location>
</feature>
<dbReference type="InterPro" id="IPR000847">
    <property type="entry name" value="LysR_HTH_N"/>
</dbReference>
<dbReference type="InterPro" id="IPR005119">
    <property type="entry name" value="LysR_subst-bd"/>
</dbReference>
<dbReference type="Pfam" id="PF00126">
    <property type="entry name" value="HTH_1"/>
    <property type="match status" value="1"/>
</dbReference>
<dbReference type="InterPro" id="IPR036388">
    <property type="entry name" value="WH-like_DNA-bd_sf"/>
</dbReference>
<organism evidence="6 7">
    <name type="scientific">Azospira oryzae</name>
    <dbReference type="NCBI Taxonomy" id="146939"/>
    <lineage>
        <taxon>Bacteria</taxon>
        <taxon>Pseudomonadati</taxon>
        <taxon>Pseudomonadota</taxon>
        <taxon>Betaproteobacteria</taxon>
        <taxon>Rhodocyclales</taxon>
        <taxon>Rhodocyclaceae</taxon>
        <taxon>Azospira</taxon>
    </lineage>
</organism>
<dbReference type="Proteomes" id="UP000292136">
    <property type="component" value="Unassembled WGS sequence"/>
</dbReference>
<protein>
    <submittedName>
        <fullName evidence="6">DNA-binding transcriptional LysR family regulator</fullName>
    </submittedName>
</protein>
<accession>A0ABY0IP01</accession>
<dbReference type="SUPFAM" id="SSF53850">
    <property type="entry name" value="Periplasmic binding protein-like II"/>
    <property type="match status" value="1"/>
</dbReference>
<dbReference type="InterPro" id="IPR036390">
    <property type="entry name" value="WH_DNA-bd_sf"/>
</dbReference>
<evidence type="ECO:0000259" key="5">
    <source>
        <dbReference type="PROSITE" id="PS50931"/>
    </source>
</evidence>
<dbReference type="PRINTS" id="PR00039">
    <property type="entry name" value="HTHLYSR"/>
</dbReference>
<evidence type="ECO:0000313" key="6">
    <source>
        <dbReference type="EMBL" id="RZT89304.1"/>
    </source>
</evidence>
<keyword evidence="3 6" id="KW-0238">DNA-binding</keyword>
<dbReference type="SUPFAM" id="SSF46785">
    <property type="entry name" value="Winged helix' DNA-binding domain"/>
    <property type="match status" value="1"/>
</dbReference>
<dbReference type="PANTHER" id="PTHR30537:SF5">
    <property type="entry name" value="HTH-TYPE TRANSCRIPTIONAL ACTIVATOR TTDR-RELATED"/>
    <property type="match status" value="1"/>
</dbReference>
<sequence>MNTASELEFFVLLARQGSLAAAARELHLTAPALSKRLAQLEARLGVRLVQRTTRRMSLTAEGEVFLVRARTILEDIRELENEVAGSKAAPRGRLRINATLGFGRSHIAPLVSEFVRQHPAVEVQLQLTDRPLNLAEQGFDLGLRFGEPPDARLAARKIMSNRRFVCASPLYLEAHGEPQSPEELARHACIIHRQNDEDYHLWRFTKGKDSVAVKVRGGLSSNDGDVVQQWALEGQGLVVRSEWDAAKYLESGRLRAVLAEWSLPPADLYAIYPPRLNLSARLRAFLDFLAARFNP</sequence>
<dbReference type="PANTHER" id="PTHR30537">
    <property type="entry name" value="HTH-TYPE TRANSCRIPTIONAL REGULATOR"/>
    <property type="match status" value="1"/>
</dbReference>
<keyword evidence="7" id="KW-1185">Reference proteome</keyword>
<evidence type="ECO:0000256" key="3">
    <source>
        <dbReference type="ARBA" id="ARBA00023125"/>
    </source>
</evidence>
<dbReference type="PROSITE" id="PS50931">
    <property type="entry name" value="HTH_LYSR"/>
    <property type="match status" value="1"/>
</dbReference>
<dbReference type="InterPro" id="IPR058163">
    <property type="entry name" value="LysR-type_TF_proteobact-type"/>
</dbReference>
<dbReference type="CDD" id="cd08479">
    <property type="entry name" value="PBP2_CrgA_like_9"/>
    <property type="match status" value="1"/>
</dbReference>
<dbReference type="EMBL" id="SHKM01000001">
    <property type="protein sequence ID" value="RZT89304.1"/>
    <property type="molecule type" value="Genomic_DNA"/>
</dbReference>
<keyword evidence="2" id="KW-0805">Transcription regulation</keyword>
<dbReference type="Gene3D" id="3.40.190.290">
    <property type="match status" value="1"/>
</dbReference>
<gene>
    <name evidence="6" type="ORF">EV678_0085</name>
</gene>
<reference evidence="6 7" key="1">
    <citation type="submission" date="2019-02" db="EMBL/GenBank/DDBJ databases">
        <title>Genomic Encyclopedia of Type Strains, Phase IV (KMG-IV): sequencing the most valuable type-strain genomes for metagenomic binning, comparative biology and taxonomic classification.</title>
        <authorList>
            <person name="Goeker M."/>
        </authorList>
    </citation>
    <scope>NUCLEOTIDE SEQUENCE [LARGE SCALE GENOMIC DNA]</scope>
    <source>
        <strain evidence="6 7">DSM 21223</strain>
    </source>
</reference>
<comment type="caution">
    <text evidence="6">The sequence shown here is derived from an EMBL/GenBank/DDBJ whole genome shotgun (WGS) entry which is preliminary data.</text>
</comment>
<evidence type="ECO:0000256" key="2">
    <source>
        <dbReference type="ARBA" id="ARBA00023015"/>
    </source>
</evidence>
<proteinExistence type="inferred from homology"/>
<dbReference type="Gene3D" id="1.10.10.10">
    <property type="entry name" value="Winged helix-like DNA-binding domain superfamily/Winged helix DNA-binding domain"/>
    <property type="match status" value="1"/>
</dbReference>
<evidence type="ECO:0000256" key="1">
    <source>
        <dbReference type="ARBA" id="ARBA00009437"/>
    </source>
</evidence>
<dbReference type="RefSeq" id="WP_130458110.1">
    <property type="nucleotide sequence ID" value="NZ_SHKM01000001.1"/>
</dbReference>